<protein>
    <submittedName>
        <fullName evidence="2">Uncharacterized protein</fullName>
    </submittedName>
</protein>
<evidence type="ECO:0000256" key="1">
    <source>
        <dbReference type="SAM" id="Phobius"/>
    </source>
</evidence>
<evidence type="ECO:0000313" key="2">
    <source>
        <dbReference type="EMBL" id="CAD8254847.1"/>
    </source>
</evidence>
<keyword evidence="1" id="KW-0812">Transmembrane</keyword>
<sequence length="120" mass="13144">MAYAEGVKGFQKKFCPFVVRRAQLLKGSTNPLHCIFAPFFCMGLFHASKKRKILSWSLLIGVFGIIQVAKRLAYPWNAIVDAGAVVGLGWGCISLGATYVRSLFGQVPSISAELPSETEY</sequence>
<organism evidence="2">
    <name type="scientific">Pinguiococcus pyrenoidosus</name>
    <dbReference type="NCBI Taxonomy" id="172671"/>
    <lineage>
        <taxon>Eukaryota</taxon>
        <taxon>Sar</taxon>
        <taxon>Stramenopiles</taxon>
        <taxon>Ochrophyta</taxon>
        <taxon>Pinguiophyceae</taxon>
        <taxon>Pinguiochrysidales</taxon>
        <taxon>Pinguiochrysidaceae</taxon>
        <taxon>Pinguiococcus</taxon>
    </lineage>
</organism>
<dbReference type="EMBL" id="HBEA01005667">
    <property type="protein sequence ID" value="CAD8254847.1"/>
    <property type="molecule type" value="Transcribed_RNA"/>
</dbReference>
<feature type="transmembrane region" description="Helical" evidence="1">
    <location>
        <begin position="54"/>
        <end position="73"/>
    </location>
</feature>
<keyword evidence="1" id="KW-0472">Membrane</keyword>
<reference evidence="2" key="1">
    <citation type="submission" date="2021-01" db="EMBL/GenBank/DDBJ databases">
        <authorList>
            <person name="Corre E."/>
            <person name="Pelletier E."/>
            <person name="Niang G."/>
            <person name="Scheremetjew M."/>
            <person name="Finn R."/>
            <person name="Kale V."/>
            <person name="Holt S."/>
            <person name="Cochrane G."/>
            <person name="Meng A."/>
            <person name="Brown T."/>
            <person name="Cohen L."/>
        </authorList>
    </citation>
    <scope>NUCLEOTIDE SEQUENCE</scope>
    <source>
        <strain evidence="2">CCMP2078</strain>
    </source>
</reference>
<dbReference type="AlphaFoldDB" id="A0A7R9U4W5"/>
<keyword evidence="1" id="KW-1133">Transmembrane helix</keyword>
<proteinExistence type="predicted"/>
<name>A0A7R9U4W5_9STRA</name>
<accession>A0A7R9U4W5</accession>
<feature type="transmembrane region" description="Helical" evidence="1">
    <location>
        <begin position="79"/>
        <end position="100"/>
    </location>
</feature>
<gene>
    <name evidence="2" type="ORF">PPYR1160_LOCUS4339</name>
</gene>